<gene>
    <name evidence="2" type="ORF">K788_00005030</name>
</gene>
<evidence type="ECO:0000256" key="1">
    <source>
        <dbReference type="SAM" id="Phobius"/>
    </source>
</evidence>
<accession>A0A0P0RH26</accession>
<keyword evidence="1" id="KW-1133">Transmembrane helix</keyword>
<dbReference type="EMBL" id="CP012747">
    <property type="protein sequence ID" value="ALL67958.1"/>
    <property type="molecule type" value="Genomic_DNA"/>
</dbReference>
<evidence type="ECO:0008006" key="4">
    <source>
        <dbReference type="Google" id="ProtNLM"/>
    </source>
</evidence>
<keyword evidence="1" id="KW-0812">Transmembrane</keyword>
<evidence type="ECO:0000313" key="3">
    <source>
        <dbReference type="Proteomes" id="UP000019146"/>
    </source>
</evidence>
<evidence type="ECO:0000313" key="2">
    <source>
        <dbReference type="EMBL" id="ALL67958.1"/>
    </source>
</evidence>
<reference evidence="2 3" key="1">
    <citation type="journal article" date="2014" name="Genome Announc.">
        <title>Draft Genome Sequence of the Haloacid-Degrading Burkholderia caribensis Strain MBA4.</title>
        <authorList>
            <person name="Pan Y."/>
            <person name="Kong K.F."/>
            <person name="Tsang J.S."/>
        </authorList>
    </citation>
    <scope>NUCLEOTIDE SEQUENCE [LARGE SCALE GENOMIC DNA]</scope>
    <source>
        <strain evidence="2 3">MBA4</strain>
    </source>
</reference>
<sequence>MLAHAVRIAVLVILSFVVGFFLSHVISDVVLDHHAIRWIWSAVNWIRDCFFPSIREPDDLEGMYLMLLVLMCWLVVLAILLALCALIQHRKRMQRS</sequence>
<name>A0A0P0RH26_9BURK</name>
<organism evidence="2 3">
    <name type="scientific">Paraburkholderia caribensis MBA4</name>
    <dbReference type="NCBI Taxonomy" id="1323664"/>
    <lineage>
        <taxon>Bacteria</taxon>
        <taxon>Pseudomonadati</taxon>
        <taxon>Pseudomonadota</taxon>
        <taxon>Betaproteobacteria</taxon>
        <taxon>Burkholderiales</taxon>
        <taxon>Burkholderiaceae</taxon>
        <taxon>Paraburkholderia</taxon>
    </lineage>
</organism>
<proteinExistence type="predicted"/>
<keyword evidence="1" id="KW-0472">Membrane</keyword>
<dbReference type="AlphaFoldDB" id="A0A0P0RH26"/>
<protein>
    <recommendedName>
        <fullName evidence="4">Transmembrane protein</fullName>
    </recommendedName>
</protein>
<feature type="transmembrane region" description="Helical" evidence="1">
    <location>
        <begin position="63"/>
        <end position="87"/>
    </location>
</feature>
<dbReference type="KEGG" id="bcai:K788_00005030"/>
<dbReference type="Proteomes" id="UP000019146">
    <property type="component" value="Chromosome 2"/>
</dbReference>